<feature type="domain" description="Bacterial Ig-like" evidence="3">
    <location>
        <begin position="2"/>
        <end position="72"/>
    </location>
</feature>
<protein>
    <recommendedName>
        <fullName evidence="6">Bacterial Ig-like domain-containing protein</fullName>
    </recommendedName>
</protein>
<dbReference type="Pfam" id="PF19077">
    <property type="entry name" value="Big_13"/>
    <property type="match status" value="3"/>
</dbReference>
<evidence type="ECO:0000259" key="2">
    <source>
        <dbReference type="Pfam" id="PF19077"/>
    </source>
</evidence>
<accession>A0A2T7SS55</accession>
<dbReference type="Pfam" id="PF19078">
    <property type="entry name" value="Big_12"/>
    <property type="match status" value="2"/>
</dbReference>
<reference evidence="4" key="1">
    <citation type="submission" date="2017-04" db="EMBL/GenBank/DDBJ databases">
        <title>Unexpected and diverse lifestyles within the genus Limnohabitans.</title>
        <authorList>
            <person name="Kasalicky V."/>
            <person name="Mehrshad M."/>
            <person name="Andrei S.-A."/>
            <person name="Salcher M."/>
            <person name="Kratochvilova H."/>
            <person name="Simek K."/>
            <person name="Ghai R."/>
        </authorList>
    </citation>
    <scope>NUCLEOTIDE SEQUENCE [LARGE SCALE GENOMIC DNA]</scope>
    <source>
        <strain evidence="4">II-D5</strain>
    </source>
</reference>
<dbReference type="EMBL" id="LFYT02000066">
    <property type="protein sequence ID" value="PVE05651.1"/>
    <property type="molecule type" value="Genomic_DNA"/>
</dbReference>
<proteinExistence type="predicted"/>
<evidence type="ECO:0000313" key="4">
    <source>
        <dbReference type="EMBL" id="PVE05651.1"/>
    </source>
</evidence>
<feature type="non-terminal residue" evidence="4">
    <location>
        <position position="956"/>
    </location>
</feature>
<dbReference type="Gene3D" id="2.60.40.10">
    <property type="entry name" value="Immunoglobulins"/>
    <property type="match status" value="8"/>
</dbReference>
<feature type="domain" description="Bacterial Ig-like" evidence="2">
    <location>
        <begin position="298"/>
        <end position="389"/>
    </location>
</feature>
<sequence>MQFTLSEASADFSLDDITVLGGTLSQFQGSGNSYTAILTPSTSNTSALVFVTSDRFSDATGNFNQDGGDVNNALPFKVNNAVVTPPPVAPLPPTAQLSSLSDSGLQGDRITQNSTPTLSGTGTPGHAITVRDATGQMLASATVQANGSWQATPAQALPQGLNALQVVATSPLGLNSPATPLSITVDTVAPTVTIGALQTTLKAGESTTVTFTLSESSQDFSLADVTAIGGSLSQLQGGGQNYSATFTPASGSTSALLYVASERFTDAAGNFNQDKGDLKNLLSLSVSQVPPALPPVRPTLTLSTASDSGLVGDSITNIDKPSFSGTGTPGDTIRLSLASTGEVLVTTVASNGTWSATPSQAIGSGTVSVTATNAAGLVSTEQTLALVIDKSINTPVLSLVCDSGSNSADAISQSGALQVSADAGSRLEYSTNGLIWSSTFVPVEGSNLVSVRATDVAGNVATASALRFTLDTTAPVAPTLALACDSGVSATDLISNNGALSVIAEAGATLQYSTNGSNWGSTFTALEGANTVQVRAVDAAGNTGPASSLGFTLDKTIATPTLSLVCDSGASVSDAITRNGAVSVNAPSSASLQYSTNGSSWATTFAAIEGTNSVQVRATDAAGNVATSTPLSFTLDTQTAAFSVALVCDSGALATDGISKAPALVVTGTEAGATVEYSSNGAVWSSTYSAVEGLNSVQVRVTDTAGNPRTQNFSFTLDSTAPGAPVLTLTCDSGASATDLISSNGALSVMAEAGATLQYSTDGTSWASTFAALEGNNTVKVRAVDAAGNAGPASNLGFTLDKTIATPTLTLVCDSGTSAVDTITRNGAISVNAETGAALQYSTNGSSWATTFAAIEGTNTVQVRATDAAGNVATSAPLSFTLDTQTPAFTVALVCDSGASGADSISKSSALVVTGAETGATVEYSSNGTVWASTYAATEGANSVQVRVTDTAGNQR</sequence>
<dbReference type="InterPro" id="IPR044048">
    <property type="entry name" value="Big_12"/>
</dbReference>
<evidence type="ECO:0000259" key="1">
    <source>
        <dbReference type="Pfam" id="PF17936"/>
    </source>
</evidence>
<dbReference type="Proteomes" id="UP000037507">
    <property type="component" value="Unassembled WGS sequence"/>
</dbReference>
<dbReference type="STRING" id="1293045.H663_09750"/>
<comment type="caution">
    <text evidence="4">The sequence shown here is derived from an EMBL/GenBank/DDBJ whole genome shotgun (WGS) entry which is preliminary data.</text>
</comment>
<evidence type="ECO:0000259" key="3">
    <source>
        <dbReference type="Pfam" id="PF19078"/>
    </source>
</evidence>
<name>A0A2T7SS55_9BURK</name>
<feature type="domain" description="Bacterial Ig-like" evidence="3">
    <location>
        <begin position="186"/>
        <end position="276"/>
    </location>
</feature>
<dbReference type="InterPro" id="IPR044016">
    <property type="entry name" value="Big_13"/>
</dbReference>
<feature type="domain" description="Bacterial Ig-like" evidence="2">
    <location>
        <begin position="592"/>
        <end position="637"/>
    </location>
</feature>
<dbReference type="NCBIfam" id="NF033510">
    <property type="entry name" value="Ca_tandemer"/>
    <property type="match status" value="2"/>
</dbReference>
<dbReference type="Pfam" id="PF17936">
    <property type="entry name" value="Big_6"/>
    <property type="match status" value="1"/>
</dbReference>
<feature type="domain" description="Bacterial Ig" evidence="1">
    <location>
        <begin position="113"/>
        <end position="181"/>
    </location>
</feature>
<gene>
    <name evidence="4" type="ORF">H663_020300</name>
</gene>
<dbReference type="InterPro" id="IPR013783">
    <property type="entry name" value="Ig-like_fold"/>
</dbReference>
<organism evidence="4 5">
    <name type="scientific">Limnohabitans planktonicus II-D5</name>
    <dbReference type="NCBI Taxonomy" id="1293045"/>
    <lineage>
        <taxon>Bacteria</taxon>
        <taxon>Pseudomonadati</taxon>
        <taxon>Pseudomonadota</taxon>
        <taxon>Betaproteobacteria</taxon>
        <taxon>Burkholderiales</taxon>
        <taxon>Comamonadaceae</taxon>
        <taxon>Limnohabitans</taxon>
    </lineage>
</organism>
<feature type="domain" description="Bacterial Ig-like" evidence="2">
    <location>
        <begin position="827"/>
        <end position="884"/>
    </location>
</feature>
<evidence type="ECO:0008006" key="6">
    <source>
        <dbReference type="Google" id="ProtNLM"/>
    </source>
</evidence>
<dbReference type="InterPro" id="IPR041498">
    <property type="entry name" value="Big_6"/>
</dbReference>
<dbReference type="AlphaFoldDB" id="A0A2T7SS55"/>
<evidence type="ECO:0000313" key="5">
    <source>
        <dbReference type="Proteomes" id="UP000037507"/>
    </source>
</evidence>
<keyword evidence="5" id="KW-1185">Reference proteome</keyword>